<keyword evidence="1" id="KW-1133">Transmembrane helix</keyword>
<proteinExistence type="predicted"/>
<feature type="transmembrane region" description="Helical" evidence="1">
    <location>
        <begin position="144"/>
        <end position="166"/>
    </location>
</feature>
<keyword evidence="1" id="KW-0472">Membrane</keyword>
<feature type="transmembrane region" description="Helical" evidence="1">
    <location>
        <begin position="49"/>
        <end position="70"/>
    </location>
</feature>
<dbReference type="EMBL" id="JAVREM010000036">
    <property type="protein sequence ID" value="MDT0321252.1"/>
    <property type="molecule type" value="Genomic_DNA"/>
</dbReference>
<organism evidence="2 3">
    <name type="scientific">Streptomyces millisiae</name>
    <dbReference type="NCBI Taxonomy" id="3075542"/>
    <lineage>
        <taxon>Bacteria</taxon>
        <taxon>Bacillati</taxon>
        <taxon>Actinomycetota</taxon>
        <taxon>Actinomycetes</taxon>
        <taxon>Kitasatosporales</taxon>
        <taxon>Streptomycetaceae</taxon>
        <taxon>Streptomyces</taxon>
    </lineage>
</organism>
<feature type="transmembrane region" description="Helical" evidence="1">
    <location>
        <begin position="322"/>
        <end position="345"/>
    </location>
</feature>
<evidence type="ECO:0000256" key="1">
    <source>
        <dbReference type="SAM" id="Phobius"/>
    </source>
</evidence>
<feature type="transmembrane region" description="Helical" evidence="1">
    <location>
        <begin position="296"/>
        <end position="316"/>
    </location>
</feature>
<dbReference type="RefSeq" id="WP_311601454.1">
    <property type="nucleotide sequence ID" value="NZ_JAVREM010000036.1"/>
</dbReference>
<keyword evidence="1" id="KW-0812">Transmembrane</keyword>
<name>A0ABU2LVP1_9ACTN</name>
<accession>A0ABU2LVP1</accession>
<dbReference type="Proteomes" id="UP001183420">
    <property type="component" value="Unassembled WGS sequence"/>
</dbReference>
<comment type="caution">
    <text evidence="2">The sequence shown here is derived from an EMBL/GenBank/DDBJ whole genome shotgun (WGS) entry which is preliminary data.</text>
</comment>
<feature type="transmembrane region" description="Helical" evidence="1">
    <location>
        <begin position="95"/>
        <end position="119"/>
    </location>
</feature>
<feature type="transmembrane region" description="Helical" evidence="1">
    <location>
        <begin position="203"/>
        <end position="222"/>
    </location>
</feature>
<feature type="transmembrane region" description="Helical" evidence="1">
    <location>
        <begin position="374"/>
        <end position="396"/>
    </location>
</feature>
<protein>
    <recommendedName>
        <fullName evidence="4">Integral membrane protein</fullName>
    </recommendedName>
</protein>
<evidence type="ECO:0000313" key="2">
    <source>
        <dbReference type="EMBL" id="MDT0321252.1"/>
    </source>
</evidence>
<sequence>MLSLRLARGAHPAALCRRLLVACAAGGVGFLLLSALAYAVAHPEAGRAALLRLAWCAVPLAATVQLAMAVTRAEPVGRRGSGLDVAGLGPGRMPVLAAVSTALAGLLGSCVSLLCFLHLRGDTSEVLPYHGAAADVLPAGPLPLAAAVTLLAIVPLAAAVASALTLRRTPAGSERAPQPLPPPDSLDLADAARAEPSVPLPAGLPWGTALTTAGIALSAYAGDDRPRAATDGWLPIDGTLGGVAPGVVGGWLLIAAGIVLAAPGLVHLCGLLLAAGRPRVVRLLAGRGLQEESRRVGRPLGALCAAVAASLAAFSLDGLGQFGPLGVLGTGIVLVCSLASVATAADEARAARRPATALLRRLGAPRGMLRRAALLRLSVLLVVFVPLTWLAAQLIALPAGG</sequence>
<reference evidence="3" key="1">
    <citation type="submission" date="2023-07" db="EMBL/GenBank/DDBJ databases">
        <title>30 novel species of actinomycetes from the DSMZ collection.</title>
        <authorList>
            <person name="Nouioui I."/>
        </authorList>
    </citation>
    <scope>NUCLEOTIDE SEQUENCE [LARGE SCALE GENOMIC DNA]</scope>
    <source>
        <strain evidence="3">DSM 44918</strain>
    </source>
</reference>
<keyword evidence="3" id="KW-1185">Reference proteome</keyword>
<gene>
    <name evidence="2" type="ORF">RNC47_23250</name>
</gene>
<evidence type="ECO:0008006" key="4">
    <source>
        <dbReference type="Google" id="ProtNLM"/>
    </source>
</evidence>
<evidence type="ECO:0000313" key="3">
    <source>
        <dbReference type="Proteomes" id="UP001183420"/>
    </source>
</evidence>
<feature type="transmembrane region" description="Helical" evidence="1">
    <location>
        <begin position="242"/>
        <end position="275"/>
    </location>
</feature>